<dbReference type="RefSeq" id="XP_038061683.1">
    <property type="nucleotide sequence ID" value="XM_038205755.1"/>
</dbReference>
<reference evidence="2" key="1">
    <citation type="submission" date="2022-11" db="UniProtKB">
        <authorList>
            <consortium name="EnsemblMetazoa"/>
        </authorList>
    </citation>
    <scope>IDENTIFICATION</scope>
</reference>
<feature type="compositionally biased region" description="Acidic residues" evidence="1">
    <location>
        <begin position="98"/>
        <end position="107"/>
    </location>
</feature>
<feature type="compositionally biased region" description="Basic and acidic residues" evidence="1">
    <location>
        <begin position="65"/>
        <end position="74"/>
    </location>
</feature>
<keyword evidence="3" id="KW-1185">Reference proteome</keyword>
<evidence type="ECO:0000256" key="1">
    <source>
        <dbReference type="SAM" id="MobiDB-lite"/>
    </source>
</evidence>
<evidence type="ECO:0000313" key="2">
    <source>
        <dbReference type="EnsemblMetazoa" id="XP_038061683.1"/>
    </source>
</evidence>
<feature type="compositionally biased region" description="Polar residues" evidence="1">
    <location>
        <begin position="211"/>
        <end position="220"/>
    </location>
</feature>
<evidence type="ECO:0000313" key="3">
    <source>
        <dbReference type="Proteomes" id="UP000887568"/>
    </source>
</evidence>
<sequence length="283" mass="32212">MAVEGMLIPIYFNLCKSVSQDVQCVCCLADSNDSEKATGKRNPDSDEGESDYSSHQPNRSGSTNRDMRGKRGFESDSESSLEVGFTRTRRRQVISDDERIDDDDDDNLPMNSASKGDPFYSEELEITSTVSKNPHMRRHHGFESDSESSLDVGFISDKEDDDDHDSDEQEDDDFDPEGDVSDIENQDKETLSKHVCNTSSPVKRQVLRSMNPKNRSNTESMKYDEDSLYWKSQGKPCEKPMSEYWANLYYHLKALSCLEQGTELKQLLGQWQAFQFCGVDQAR</sequence>
<dbReference type="GeneID" id="119732295"/>
<protein>
    <submittedName>
        <fullName evidence="2">Uncharacterized protein</fullName>
    </submittedName>
</protein>
<feature type="compositionally biased region" description="Polar residues" evidence="1">
    <location>
        <begin position="51"/>
        <end position="64"/>
    </location>
</feature>
<dbReference type="Proteomes" id="UP000887568">
    <property type="component" value="Unplaced"/>
</dbReference>
<feature type="region of interest" description="Disordered" evidence="1">
    <location>
        <begin position="33"/>
        <end position="220"/>
    </location>
</feature>
<organism evidence="2 3">
    <name type="scientific">Patiria miniata</name>
    <name type="common">Bat star</name>
    <name type="synonym">Asterina miniata</name>
    <dbReference type="NCBI Taxonomy" id="46514"/>
    <lineage>
        <taxon>Eukaryota</taxon>
        <taxon>Metazoa</taxon>
        <taxon>Echinodermata</taxon>
        <taxon>Eleutherozoa</taxon>
        <taxon>Asterozoa</taxon>
        <taxon>Asteroidea</taxon>
        <taxon>Valvatacea</taxon>
        <taxon>Valvatida</taxon>
        <taxon>Asterinidae</taxon>
        <taxon>Patiria</taxon>
    </lineage>
</organism>
<feature type="compositionally biased region" description="Acidic residues" evidence="1">
    <location>
        <begin position="158"/>
        <end position="184"/>
    </location>
</feature>
<dbReference type="EnsemblMetazoa" id="XM_038205755.1">
    <property type="protein sequence ID" value="XP_038061683.1"/>
    <property type="gene ID" value="LOC119732295"/>
</dbReference>
<name>A0A914AD62_PATMI</name>
<proteinExistence type="predicted"/>
<dbReference type="AlphaFoldDB" id="A0A914AD62"/>
<accession>A0A914AD62</accession>
<feature type="compositionally biased region" description="Basic and acidic residues" evidence="1">
    <location>
        <begin position="33"/>
        <end position="44"/>
    </location>
</feature>